<evidence type="ECO:0000313" key="2">
    <source>
        <dbReference type="Proteomes" id="UP000030016"/>
    </source>
</evidence>
<comment type="caution">
    <text evidence="1">The sequence shown here is derived from an EMBL/GenBank/DDBJ whole genome shotgun (WGS) entry which is preliminary data.</text>
</comment>
<dbReference type="AlphaFoldDB" id="A0AA89CTZ4"/>
<name>A0AA89CTZ4_CLONO</name>
<sequence>MKNNAKVIILICEQSSGWCHCDDIYVSYSSDRRIPRGSNCAYALSKLLGYGYEIISTQTMDNCCNQIIYTLAKVSRPKPLPKPTPKPDTCDVCEEEHDDCCSIC</sequence>
<protein>
    <submittedName>
        <fullName evidence="1">Uncharacterized protein</fullName>
    </submittedName>
</protein>
<dbReference type="Proteomes" id="UP000030016">
    <property type="component" value="Unassembled WGS sequence"/>
</dbReference>
<proteinExistence type="predicted"/>
<dbReference type="RefSeq" id="WP_039251188.1">
    <property type="nucleotide sequence ID" value="NZ_JDRX01000062.1"/>
</dbReference>
<evidence type="ECO:0000313" key="1">
    <source>
        <dbReference type="EMBL" id="KGM98924.1"/>
    </source>
</evidence>
<reference evidence="1 2" key="1">
    <citation type="submission" date="2014-01" db="EMBL/GenBank/DDBJ databases">
        <title>Plasmidome dynamics in the species complex Clostridium novyi sensu lato converts strains of independent lineages into distinctly different pathogens.</title>
        <authorList>
            <person name="Skarin H."/>
            <person name="Segerman B."/>
        </authorList>
    </citation>
    <scope>NUCLEOTIDE SEQUENCE [LARGE SCALE GENOMIC DNA]</scope>
    <source>
        <strain evidence="1 2">4570</strain>
    </source>
</reference>
<gene>
    <name evidence="1" type="ORF">Z969_10905</name>
</gene>
<organism evidence="1 2">
    <name type="scientific">Clostridium novyi A str. 4570</name>
    <dbReference type="NCBI Taxonomy" id="1444290"/>
    <lineage>
        <taxon>Bacteria</taxon>
        <taxon>Bacillati</taxon>
        <taxon>Bacillota</taxon>
        <taxon>Clostridia</taxon>
        <taxon>Eubacteriales</taxon>
        <taxon>Clostridiaceae</taxon>
        <taxon>Clostridium</taxon>
    </lineage>
</organism>
<accession>A0AA89CTZ4</accession>
<dbReference type="EMBL" id="JDRX01000062">
    <property type="protein sequence ID" value="KGM98924.1"/>
    <property type="molecule type" value="Genomic_DNA"/>
</dbReference>